<reference evidence="1" key="1">
    <citation type="submission" date="2020-01" db="EMBL/GenBank/DDBJ databases">
        <title>Patterns of diversity and host range of bacteriophage communities associated with bean-nodulatin bacteria.</title>
        <authorList>
            <person name="Vann Cauwenberghe J."/>
            <person name="Santamaria R.I."/>
            <person name="Bustos P."/>
            <person name="Juarez S."/>
            <person name="Gonzalez V."/>
        </authorList>
    </citation>
    <scope>NUCLEOTIDE SEQUENCE</scope>
</reference>
<organism evidence="1 2">
    <name type="scientific">Rhizobium phage RHph_Y2_6</name>
    <dbReference type="NCBI Taxonomy" id="2509576"/>
    <lineage>
        <taxon>Viruses</taxon>
        <taxon>Duplodnaviria</taxon>
        <taxon>Heunggongvirae</taxon>
        <taxon>Uroviricota</taxon>
        <taxon>Caudoviricetes</taxon>
        <taxon>Schitoviridae</taxon>
        <taxon>Demetervirinae</taxon>
        <taxon>Acanvirus</taxon>
        <taxon>Acanvirus Y26</taxon>
    </lineage>
</organism>
<evidence type="ECO:0000313" key="1">
    <source>
        <dbReference type="EMBL" id="QIG68770.1"/>
    </source>
</evidence>
<keyword evidence="2" id="KW-1185">Reference proteome</keyword>
<evidence type="ECO:0000313" key="2">
    <source>
        <dbReference type="Proteomes" id="UP000656384"/>
    </source>
</evidence>
<dbReference type="EMBL" id="MN988497">
    <property type="protein sequence ID" value="QIG68770.1"/>
    <property type="molecule type" value="Genomic_DNA"/>
</dbReference>
<gene>
    <name evidence="1" type="ORF">EVB68_033</name>
</gene>
<proteinExistence type="predicted"/>
<name>A0A7S5R6B4_9CAUD</name>
<sequence length="69" mass="8289">MWHPINKDTPEDRMLLLTDDFWIPSINRGEPPPVKVGYYFSQESRWVIFGASWIPTRWAEIPYPERLNQ</sequence>
<accession>A0A7S5R6B4</accession>
<dbReference type="Proteomes" id="UP000656384">
    <property type="component" value="Segment"/>
</dbReference>
<protein>
    <submittedName>
        <fullName evidence="1">Uncharacterized protein</fullName>
    </submittedName>
</protein>